<protein>
    <submittedName>
        <fullName evidence="1">Uncharacterized protein</fullName>
    </submittedName>
</protein>
<sequence length="82" mass="9639">MVGTELVKAKRRVTKRSVERNAQTNLFSRQRAIDEAFLERTARLFEARMERPLSTEDARQIVDNLGGFFRILAEWDRIDRGE</sequence>
<dbReference type="EMBL" id="QKOD01000002">
    <property type="protein sequence ID" value="RNJ45813.1"/>
    <property type="molecule type" value="Genomic_DNA"/>
</dbReference>
<name>A0A3M9XCQ8_9HYPH</name>
<reference evidence="1 2" key="1">
    <citation type="journal article" date="2018" name="Mol. Plant Microbe Interact.">
        <title>Taxonomically Different Co-Microsymbionts of a Relict Legume, Oxytropis popoviana, Have Complementary Sets of Symbiotic Genes and Together Increase the Efficiency of Plant Nodulation.</title>
        <authorList>
            <person name="Safronova V."/>
            <person name="Belimov A."/>
            <person name="Sazanova A."/>
            <person name="Chirak E."/>
            <person name="Verkhozina A."/>
            <person name="Kuznetsova I."/>
            <person name="Andronov E."/>
            <person name="Puhalsky J."/>
            <person name="Tikhonovich I."/>
        </authorList>
    </citation>
    <scope>NUCLEOTIDE SEQUENCE [LARGE SCALE GENOMIC DNA]</scope>
    <source>
        <strain evidence="1 2">Opo-235</strain>
    </source>
</reference>
<evidence type="ECO:0000313" key="2">
    <source>
        <dbReference type="Proteomes" id="UP000275436"/>
    </source>
</evidence>
<accession>A0A3M9XCQ8</accession>
<comment type="caution">
    <text evidence="1">The sequence shown here is derived from an EMBL/GenBank/DDBJ whole genome shotgun (WGS) entry which is preliminary data.</text>
</comment>
<dbReference type="AlphaFoldDB" id="A0A3M9XCQ8"/>
<organism evidence="1 2">
    <name type="scientific">Mesorhizobium japonicum</name>
    <dbReference type="NCBI Taxonomy" id="2066070"/>
    <lineage>
        <taxon>Bacteria</taxon>
        <taxon>Pseudomonadati</taxon>
        <taxon>Pseudomonadota</taxon>
        <taxon>Alphaproteobacteria</taxon>
        <taxon>Hyphomicrobiales</taxon>
        <taxon>Phyllobacteriaceae</taxon>
        <taxon>Mesorhizobium</taxon>
    </lineage>
</organism>
<proteinExistence type="predicted"/>
<gene>
    <name evidence="1" type="ORF">DNR46_10120</name>
</gene>
<dbReference type="Proteomes" id="UP000275436">
    <property type="component" value="Unassembled WGS sequence"/>
</dbReference>
<evidence type="ECO:0000313" key="1">
    <source>
        <dbReference type="EMBL" id="RNJ45813.1"/>
    </source>
</evidence>